<organism evidence="1 2">
    <name type="scientific">Microbacterium oxydans</name>
    <dbReference type="NCBI Taxonomy" id="82380"/>
    <lineage>
        <taxon>Bacteria</taxon>
        <taxon>Bacillati</taxon>
        <taxon>Actinomycetota</taxon>
        <taxon>Actinomycetes</taxon>
        <taxon>Micrococcales</taxon>
        <taxon>Microbacteriaceae</taxon>
        <taxon>Microbacterium</taxon>
    </lineage>
</organism>
<evidence type="ECO:0000313" key="2">
    <source>
        <dbReference type="Proteomes" id="UP000274841"/>
    </source>
</evidence>
<accession>A0A3S9WI26</accession>
<protein>
    <recommendedName>
        <fullName evidence="3">Glyoxalase</fullName>
    </recommendedName>
</protein>
<name>A0A3S9WI26_9MICO</name>
<dbReference type="SUPFAM" id="SSF54593">
    <property type="entry name" value="Glyoxalase/Bleomycin resistance protein/Dihydroxybiphenyl dioxygenase"/>
    <property type="match status" value="1"/>
</dbReference>
<proteinExistence type="predicted"/>
<sequence>MHRSGIEKRPEGHGRSVVDMNTTIDSLTLDAPDVDAARSFYAEAFDLGDRLRFRAADAPSSGFRGYTLSLVVSQPANVHALVDAAVAAGATVIKPVSKSLWGVGGTIQAPDGAIWKVATSAKKDTAPPSRTVDEIILLLGAGDVVASKTFYVERGIPVDKSFGRSYVQFDTGSGSIGLGLYRHASLAKDAGVPAEGTGSHRLTVNGVLGAAVDPDGFVWAPVAVNA</sequence>
<gene>
    <name evidence="1" type="ORF">CVS54_01043</name>
</gene>
<dbReference type="PANTHER" id="PTHR36503">
    <property type="entry name" value="BLR2520 PROTEIN"/>
    <property type="match status" value="1"/>
</dbReference>
<dbReference type="PANTHER" id="PTHR36503:SF1">
    <property type="entry name" value="BLR2520 PROTEIN"/>
    <property type="match status" value="1"/>
</dbReference>
<evidence type="ECO:0000313" key="1">
    <source>
        <dbReference type="EMBL" id="AZS39730.1"/>
    </source>
</evidence>
<dbReference type="Proteomes" id="UP000274841">
    <property type="component" value="Chromosome"/>
</dbReference>
<dbReference type="AlphaFoldDB" id="A0A3S9WI26"/>
<dbReference type="InterPro" id="IPR029068">
    <property type="entry name" value="Glyas_Bleomycin-R_OHBP_Dase"/>
</dbReference>
<reference evidence="1 2" key="1">
    <citation type="submission" date="2018-08" db="EMBL/GenBank/DDBJ databases">
        <title>Microbacterium oxydans strain HG3.</title>
        <authorList>
            <person name="ORTET P."/>
        </authorList>
    </citation>
    <scope>NUCLEOTIDE SEQUENCE [LARGE SCALE GENOMIC DNA]</scope>
    <source>
        <strain evidence="1 2">HG3</strain>
    </source>
</reference>
<evidence type="ECO:0008006" key="3">
    <source>
        <dbReference type="Google" id="ProtNLM"/>
    </source>
</evidence>
<dbReference type="KEGG" id="moy:CVS54_01043"/>
<dbReference type="Gene3D" id="3.10.180.10">
    <property type="entry name" value="2,3-Dihydroxybiphenyl 1,2-Dioxygenase, domain 1"/>
    <property type="match status" value="1"/>
</dbReference>
<dbReference type="EMBL" id="CP031422">
    <property type="protein sequence ID" value="AZS39730.1"/>
    <property type="molecule type" value="Genomic_DNA"/>
</dbReference>